<dbReference type="RefSeq" id="WP_169411618.1">
    <property type="nucleotide sequence ID" value="NZ_JAAXKZ010000019.1"/>
</dbReference>
<organism evidence="3 4">
    <name type="scientific">Pseudonocardia bannensis</name>
    <dbReference type="NCBI Taxonomy" id="630973"/>
    <lineage>
        <taxon>Bacteria</taxon>
        <taxon>Bacillati</taxon>
        <taxon>Actinomycetota</taxon>
        <taxon>Actinomycetes</taxon>
        <taxon>Pseudonocardiales</taxon>
        <taxon>Pseudonocardiaceae</taxon>
        <taxon>Pseudonocardia</taxon>
    </lineage>
</organism>
<evidence type="ECO:0008006" key="5">
    <source>
        <dbReference type="Google" id="ProtNLM"/>
    </source>
</evidence>
<accession>A0A848DFS0</accession>
<feature type="region of interest" description="Disordered" evidence="1">
    <location>
        <begin position="87"/>
        <end position="133"/>
    </location>
</feature>
<keyword evidence="4" id="KW-1185">Reference proteome</keyword>
<dbReference type="EMBL" id="JAAXKZ010000019">
    <property type="protein sequence ID" value="NMH91502.1"/>
    <property type="molecule type" value="Genomic_DNA"/>
</dbReference>
<reference evidence="3 4" key="1">
    <citation type="submission" date="2020-04" db="EMBL/GenBank/DDBJ databases">
        <authorList>
            <person name="Klaysubun C."/>
            <person name="Duangmal K."/>
            <person name="Lipun K."/>
        </authorList>
    </citation>
    <scope>NUCLEOTIDE SEQUENCE [LARGE SCALE GENOMIC DNA]</scope>
    <source>
        <strain evidence="3 4">DSM 45300</strain>
    </source>
</reference>
<dbReference type="Proteomes" id="UP000586918">
    <property type="component" value="Unassembled WGS sequence"/>
</dbReference>
<keyword evidence="2" id="KW-0812">Transmembrane</keyword>
<protein>
    <recommendedName>
        <fullName evidence="5">DUF3618 domain-containing protein</fullName>
    </recommendedName>
</protein>
<evidence type="ECO:0000256" key="2">
    <source>
        <dbReference type="SAM" id="Phobius"/>
    </source>
</evidence>
<comment type="caution">
    <text evidence="3">The sequence shown here is derived from an EMBL/GenBank/DDBJ whole genome shotgun (WGS) entry which is preliminary data.</text>
</comment>
<dbReference type="AlphaFoldDB" id="A0A848DFS0"/>
<name>A0A848DFS0_9PSEU</name>
<evidence type="ECO:0000256" key="1">
    <source>
        <dbReference type="SAM" id="MobiDB-lite"/>
    </source>
</evidence>
<keyword evidence="2" id="KW-1133">Transmembrane helix</keyword>
<gene>
    <name evidence="3" type="ORF">HF519_07860</name>
</gene>
<feature type="compositionally biased region" description="Polar residues" evidence="1">
    <location>
        <begin position="88"/>
        <end position="99"/>
    </location>
</feature>
<evidence type="ECO:0000313" key="4">
    <source>
        <dbReference type="Proteomes" id="UP000586918"/>
    </source>
</evidence>
<evidence type="ECO:0000313" key="3">
    <source>
        <dbReference type="EMBL" id="NMH91502.1"/>
    </source>
</evidence>
<keyword evidence="2" id="KW-0472">Membrane</keyword>
<feature type="compositionally biased region" description="Low complexity" evidence="1">
    <location>
        <begin position="113"/>
        <end position="126"/>
    </location>
</feature>
<sequence length="133" mass="14150">MNTVADAVPELSRQARDLLAESGEQLDRARREVHERLPDLSKGLTQARRELAGRIDPDPVPRRRPRWLLAGVVVTAVSGVVWTVLSRRPQQVEPQSTSDRPIPATPPGGSRITGGPATSAAGGPAARNGSSGH</sequence>
<feature type="transmembrane region" description="Helical" evidence="2">
    <location>
        <begin position="67"/>
        <end position="85"/>
    </location>
</feature>
<proteinExistence type="predicted"/>